<dbReference type="PANTHER" id="PTHR30537">
    <property type="entry name" value="HTH-TYPE TRANSCRIPTIONAL REGULATOR"/>
    <property type="match status" value="1"/>
</dbReference>
<dbReference type="CDD" id="cd08432">
    <property type="entry name" value="PBP2_GcdR_TrpI_HvrB_AmpR_like"/>
    <property type="match status" value="1"/>
</dbReference>
<dbReference type="Gene3D" id="1.10.10.10">
    <property type="entry name" value="Winged helix-like DNA-binding domain superfamily/Winged helix DNA-binding domain"/>
    <property type="match status" value="1"/>
</dbReference>
<evidence type="ECO:0000256" key="2">
    <source>
        <dbReference type="ARBA" id="ARBA00023015"/>
    </source>
</evidence>
<feature type="domain" description="HTH lysR-type" evidence="5">
    <location>
        <begin position="6"/>
        <end position="63"/>
    </location>
</feature>
<evidence type="ECO:0000256" key="3">
    <source>
        <dbReference type="ARBA" id="ARBA00023125"/>
    </source>
</evidence>
<evidence type="ECO:0000259" key="5">
    <source>
        <dbReference type="PROSITE" id="PS50931"/>
    </source>
</evidence>
<dbReference type="InterPro" id="IPR036390">
    <property type="entry name" value="WH_DNA-bd_sf"/>
</dbReference>
<dbReference type="Pfam" id="PF00126">
    <property type="entry name" value="HTH_1"/>
    <property type="match status" value="1"/>
</dbReference>
<dbReference type="STRING" id="500610.SAMN02799615_04006"/>
<evidence type="ECO:0000256" key="4">
    <source>
        <dbReference type="ARBA" id="ARBA00023163"/>
    </source>
</evidence>
<name>A0A1I2JE15_9GAMM</name>
<dbReference type="Pfam" id="PF03466">
    <property type="entry name" value="LysR_substrate"/>
    <property type="match status" value="1"/>
</dbReference>
<dbReference type="PRINTS" id="PR00039">
    <property type="entry name" value="HTHLYSR"/>
</dbReference>
<dbReference type="GO" id="GO:0043565">
    <property type="term" value="F:sequence-specific DNA binding"/>
    <property type="evidence" value="ECO:0007669"/>
    <property type="project" value="TreeGrafter"/>
</dbReference>
<dbReference type="GO" id="GO:0003700">
    <property type="term" value="F:DNA-binding transcription factor activity"/>
    <property type="evidence" value="ECO:0007669"/>
    <property type="project" value="InterPro"/>
</dbReference>
<evidence type="ECO:0000256" key="1">
    <source>
        <dbReference type="ARBA" id="ARBA00009437"/>
    </source>
</evidence>
<keyword evidence="7" id="KW-1185">Reference proteome</keyword>
<dbReference type="Gene3D" id="3.40.190.10">
    <property type="entry name" value="Periplasmic binding protein-like II"/>
    <property type="match status" value="2"/>
</dbReference>
<gene>
    <name evidence="6" type="ORF">SAMN02799615_04006</name>
</gene>
<sequence>MRYTLPPMHTLRAFEAAARLRNFTLAGEELHLTASAVSHQIRALEAFYGTALFRRQRHEVALTSAGERLLDAAQPLLERLSALGDALRARDAQRLSLTAPPSLVSRWLMPRLGAFLAAHPQVDFRLHATTALLDLDAEQADLAIRYGDGRWPGLHAEKLFDESIFPVAAPAYARMLKLVGDDFHAATLLRDDFHSWERWPGAAGATPSGPVYSDSALLLQAAEAGHGVALGRSVLVADAIRSGALVRLGTRAIAVPGAYYLVSARDVADTPAVAAFRAWLATAT</sequence>
<keyword evidence="2" id="KW-0805">Transcription regulation</keyword>
<reference evidence="7" key="1">
    <citation type="submission" date="2016-10" db="EMBL/GenBank/DDBJ databases">
        <authorList>
            <person name="Varghese N."/>
            <person name="Submissions S."/>
        </authorList>
    </citation>
    <scope>NUCLEOTIDE SEQUENCE [LARGE SCALE GENOMIC DNA]</scope>
    <source>
        <strain evidence="7">UNC178MFTsu3.1</strain>
    </source>
</reference>
<dbReference type="InterPro" id="IPR036388">
    <property type="entry name" value="WH-like_DNA-bd_sf"/>
</dbReference>
<protein>
    <submittedName>
        <fullName evidence="6">LysR family transcriptional regulator, glycine cleavage system transcriptional activator</fullName>
    </submittedName>
</protein>
<comment type="similarity">
    <text evidence="1">Belongs to the LysR transcriptional regulatory family.</text>
</comment>
<dbReference type="InterPro" id="IPR058163">
    <property type="entry name" value="LysR-type_TF_proteobact-type"/>
</dbReference>
<dbReference type="SUPFAM" id="SSF53850">
    <property type="entry name" value="Periplasmic binding protein-like II"/>
    <property type="match status" value="1"/>
</dbReference>
<accession>A0A1I2JE15</accession>
<organism evidence="6 7">
    <name type="scientific">Dyella marensis</name>
    <dbReference type="NCBI Taxonomy" id="500610"/>
    <lineage>
        <taxon>Bacteria</taxon>
        <taxon>Pseudomonadati</taxon>
        <taxon>Pseudomonadota</taxon>
        <taxon>Gammaproteobacteria</taxon>
        <taxon>Lysobacterales</taxon>
        <taxon>Rhodanobacteraceae</taxon>
        <taxon>Dyella</taxon>
    </lineage>
</organism>
<dbReference type="InterPro" id="IPR000847">
    <property type="entry name" value="LysR_HTH_N"/>
</dbReference>
<keyword evidence="3" id="KW-0238">DNA-binding</keyword>
<evidence type="ECO:0000313" key="6">
    <source>
        <dbReference type="EMBL" id="SFF53092.1"/>
    </source>
</evidence>
<dbReference type="AlphaFoldDB" id="A0A1I2JE15"/>
<dbReference type="EMBL" id="FONH01000025">
    <property type="protein sequence ID" value="SFF53092.1"/>
    <property type="molecule type" value="Genomic_DNA"/>
</dbReference>
<dbReference type="PROSITE" id="PS50931">
    <property type="entry name" value="HTH_LYSR"/>
    <property type="match status" value="1"/>
</dbReference>
<dbReference type="Proteomes" id="UP000199477">
    <property type="component" value="Unassembled WGS sequence"/>
</dbReference>
<dbReference type="RefSeq" id="WP_026636854.1">
    <property type="nucleotide sequence ID" value="NZ_FONH01000025.1"/>
</dbReference>
<proteinExistence type="inferred from homology"/>
<evidence type="ECO:0000313" key="7">
    <source>
        <dbReference type="Proteomes" id="UP000199477"/>
    </source>
</evidence>
<dbReference type="PANTHER" id="PTHR30537:SF79">
    <property type="entry name" value="TRANSCRIPTIONAL REGULATOR-RELATED"/>
    <property type="match status" value="1"/>
</dbReference>
<dbReference type="GO" id="GO:0006351">
    <property type="term" value="P:DNA-templated transcription"/>
    <property type="evidence" value="ECO:0007669"/>
    <property type="project" value="TreeGrafter"/>
</dbReference>
<dbReference type="SUPFAM" id="SSF46785">
    <property type="entry name" value="Winged helix' DNA-binding domain"/>
    <property type="match status" value="1"/>
</dbReference>
<dbReference type="InterPro" id="IPR005119">
    <property type="entry name" value="LysR_subst-bd"/>
</dbReference>
<keyword evidence="4" id="KW-0804">Transcription</keyword>